<sequence>MKRIDETPSTIERIFGAVMASAFAGGTAIAAPWILAWKYPIKFFIFFPLTSVLVMPMFYVWILIVVIYALSAGFRYGFFGVLDIFNLIWRTGETNDRVLRDAAEKYRVLIPVTIFVSYLLILHVF</sequence>
<dbReference type="Proteomes" id="UP000275663">
    <property type="component" value="Chromosome"/>
</dbReference>
<dbReference type="AlphaFoldDB" id="A0A3S9HK72"/>
<evidence type="ECO:0000313" key="3">
    <source>
        <dbReference type="Proteomes" id="UP000275663"/>
    </source>
</evidence>
<feature type="transmembrane region" description="Helical" evidence="1">
    <location>
        <begin position="43"/>
        <end position="70"/>
    </location>
</feature>
<organism evidence="2 3">
    <name type="scientific">Undibacterium parvum</name>
    <dbReference type="NCBI Taxonomy" id="401471"/>
    <lineage>
        <taxon>Bacteria</taxon>
        <taxon>Pseudomonadati</taxon>
        <taxon>Pseudomonadota</taxon>
        <taxon>Betaproteobacteria</taxon>
        <taxon>Burkholderiales</taxon>
        <taxon>Oxalobacteraceae</taxon>
        <taxon>Undibacterium</taxon>
    </lineage>
</organism>
<keyword evidence="3" id="KW-1185">Reference proteome</keyword>
<accession>A0A3S9HK72</accession>
<feature type="transmembrane region" description="Helical" evidence="1">
    <location>
        <begin position="106"/>
        <end position="124"/>
    </location>
</feature>
<reference evidence="2 3" key="1">
    <citation type="journal article" date="2011" name="Int. J. Syst. Evol. Microbiol.">
        <title>Description of Undibacterium oligocarboniphilum sp. nov., isolated from purified water, and Undibacterium pigrum strain CCUG 49012 as the type strain of Undibacterium parvum sp. nov., and emended descriptions of the genus Undibacterium and the species Undibacterium pigrum.</title>
        <authorList>
            <person name="Eder W."/>
            <person name="Wanner G."/>
            <person name="Ludwig W."/>
            <person name="Busse H.J."/>
            <person name="Ziemke-Kageler F."/>
            <person name="Lang E."/>
        </authorList>
    </citation>
    <scope>NUCLEOTIDE SEQUENCE [LARGE SCALE GENOMIC DNA]</scope>
    <source>
        <strain evidence="2 3">DSM 23061</strain>
    </source>
</reference>
<evidence type="ECO:0000313" key="2">
    <source>
        <dbReference type="EMBL" id="AZP12512.1"/>
    </source>
</evidence>
<dbReference type="RefSeq" id="WP_126127892.1">
    <property type="nucleotide sequence ID" value="NZ_CP034464.1"/>
</dbReference>
<keyword evidence="1" id="KW-0812">Transmembrane</keyword>
<name>A0A3S9HK72_9BURK</name>
<evidence type="ECO:0000256" key="1">
    <source>
        <dbReference type="SAM" id="Phobius"/>
    </source>
</evidence>
<dbReference type="KEGG" id="upv:EJN92_11150"/>
<gene>
    <name evidence="2" type="ORF">EJN92_11150</name>
</gene>
<proteinExistence type="predicted"/>
<protein>
    <submittedName>
        <fullName evidence="2">Uncharacterized protein</fullName>
    </submittedName>
</protein>
<feature type="transmembrane region" description="Helical" evidence="1">
    <location>
        <begin position="12"/>
        <end position="37"/>
    </location>
</feature>
<keyword evidence="1" id="KW-1133">Transmembrane helix</keyword>
<keyword evidence="1" id="KW-0472">Membrane</keyword>
<dbReference type="EMBL" id="CP034464">
    <property type="protein sequence ID" value="AZP12512.1"/>
    <property type="molecule type" value="Genomic_DNA"/>
</dbReference>